<dbReference type="Proteomes" id="UP000284403">
    <property type="component" value="Unassembled WGS sequence"/>
</dbReference>
<gene>
    <name evidence="19" type="ORF">Tco025E_01584</name>
</gene>
<keyword evidence="7 16" id="KW-0378">Hydrolase</keyword>
<feature type="non-terminal residue" evidence="19">
    <location>
        <position position="1"/>
    </location>
</feature>
<accession>A0A3R7NRY8</accession>
<evidence type="ECO:0000256" key="16">
    <source>
        <dbReference type="RuleBase" id="RU366077"/>
    </source>
</evidence>
<sequence>FTEEHGFCQYFKVPEGHQSAGVENADMVLYVAARSNYGEWGLPCAFGTDGRPIAAALHLLPSQTLSVMHTSRAAAHAIAYALGFVAKQMKEHKMLATVSDVRGGSSLVTVVNSPVTLNKTKAHYGCDKLQGMELQGCDGTEECYLSLRNAKDELMSVHGGQTAGYYTALTMAMFEDLGYYKAVWGMEEPMAWGRGAGCDFLEKPCSDKSPTEHPGMFCDKKTEVKTLRCTSDRQAIGQCGPNVAGRGADPKETCSVFFPPHEQISELFCAVEGTNAPPGSLHGGGSWCLDAETLEARSKATDKDYTEVHAVCAGVQCEAGKVKVKYLGGDAWQECPEGTSITPKSAYFKDGGKIKCPKYEEVCTMAANGSSLVKLSSPDTDGKKATRTAKKRTRTAKKTRMAKKPTRAAKKKTRAAKKKTRTAKKAATMAVLLLLFSPVCFFSPRSPRRRR</sequence>
<evidence type="ECO:0000256" key="1">
    <source>
        <dbReference type="ARBA" id="ARBA00001249"/>
    </source>
</evidence>
<dbReference type="InterPro" id="IPR001577">
    <property type="entry name" value="Peptidase_M8"/>
</dbReference>
<keyword evidence="8 15" id="KW-0862">Zinc</keyword>
<feature type="region of interest" description="Disordered" evidence="17">
    <location>
        <begin position="375"/>
        <end position="422"/>
    </location>
</feature>
<dbReference type="AlphaFoldDB" id="A0A3R7NRY8"/>
<keyword evidence="11 18" id="KW-0472">Membrane</keyword>
<dbReference type="PANTHER" id="PTHR10942">
    <property type="entry name" value="LEISHMANOLYSIN-LIKE PEPTIDASE"/>
    <property type="match status" value="1"/>
</dbReference>
<evidence type="ECO:0000256" key="10">
    <source>
        <dbReference type="ARBA" id="ARBA00023049"/>
    </source>
</evidence>
<keyword evidence="9" id="KW-0130">Cell adhesion</keyword>
<dbReference type="GO" id="GO:0007155">
    <property type="term" value="P:cell adhesion"/>
    <property type="evidence" value="ECO:0007669"/>
    <property type="project" value="UniProtKB-KW"/>
</dbReference>
<keyword evidence="13" id="KW-1015">Disulfide bond</keyword>
<dbReference type="GO" id="GO:0046872">
    <property type="term" value="F:metal ion binding"/>
    <property type="evidence" value="ECO:0007669"/>
    <property type="project" value="UniProtKB-KW"/>
</dbReference>
<evidence type="ECO:0000256" key="4">
    <source>
        <dbReference type="ARBA" id="ARBA00022670"/>
    </source>
</evidence>
<feature type="transmembrane region" description="Helical" evidence="18">
    <location>
        <begin position="426"/>
        <end position="444"/>
    </location>
</feature>
<evidence type="ECO:0000256" key="17">
    <source>
        <dbReference type="SAM" id="MobiDB-lite"/>
    </source>
</evidence>
<keyword evidence="12" id="KW-0865">Zymogen</keyword>
<keyword evidence="20" id="KW-1185">Reference proteome</keyword>
<evidence type="ECO:0000256" key="8">
    <source>
        <dbReference type="ARBA" id="ARBA00022833"/>
    </source>
</evidence>
<evidence type="ECO:0000256" key="9">
    <source>
        <dbReference type="ARBA" id="ARBA00022889"/>
    </source>
</evidence>
<name>A0A3R7NRY8_9TRYP</name>
<dbReference type="Gene3D" id="3.90.132.10">
    <property type="entry name" value="Leishmanolysin , domain 2"/>
    <property type="match status" value="1"/>
</dbReference>
<dbReference type="EC" id="3.4.24.-" evidence="16"/>
<evidence type="ECO:0000256" key="13">
    <source>
        <dbReference type="ARBA" id="ARBA00023157"/>
    </source>
</evidence>
<evidence type="ECO:0000256" key="14">
    <source>
        <dbReference type="ARBA" id="ARBA00023180"/>
    </source>
</evidence>
<evidence type="ECO:0000256" key="15">
    <source>
        <dbReference type="PIRSR" id="PIRSR601577-2"/>
    </source>
</evidence>
<keyword evidence="18" id="KW-0812">Transmembrane</keyword>
<keyword evidence="14" id="KW-0325">Glycoprotein</keyword>
<feature type="binding site" evidence="15">
    <location>
        <position position="76"/>
    </location>
    <ligand>
        <name>Zn(2+)</name>
        <dbReference type="ChEBI" id="CHEBI:29105"/>
        <note>catalytic</note>
    </ligand>
</feature>
<keyword evidence="18" id="KW-1133">Transmembrane helix</keyword>
<comment type="catalytic activity">
    <reaction evidence="1">
        <text>Preference for hydrophobic residues at P1 and P1' and basic residues at P2' and P3'. A model nonapeptide is cleaved at -Ala-Tyr-|-Leu-Lys-Lys-.</text>
        <dbReference type="EC" id="3.4.24.36"/>
    </reaction>
</comment>
<proteinExistence type="inferred from homology"/>
<evidence type="ECO:0000256" key="3">
    <source>
        <dbReference type="ARBA" id="ARBA00005860"/>
    </source>
</evidence>
<keyword evidence="5 15" id="KW-0479">Metal-binding</keyword>
<comment type="subcellular location">
    <subcellularLocation>
        <location evidence="2">Membrane</location>
    </subcellularLocation>
</comment>
<protein>
    <recommendedName>
        <fullName evidence="16">Leishmanolysin-like peptidase</fullName>
        <ecNumber evidence="16">3.4.24.-</ecNumber>
    </recommendedName>
</protein>
<evidence type="ECO:0000256" key="6">
    <source>
        <dbReference type="ARBA" id="ARBA00022729"/>
    </source>
</evidence>
<evidence type="ECO:0000256" key="5">
    <source>
        <dbReference type="ARBA" id="ARBA00022723"/>
    </source>
</evidence>
<dbReference type="Pfam" id="PF01457">
    <property type="entry name" value="Peptidase_M8"/>
    <property type="match status" value="1"/>
</dbReference>
<reference evidence="19 20" key="1">
    <citation type="journal article" date="2018" name="BMC Genomics">
        <title>Genomic comparison of Trypanosoma conorhini and Trypanosoma rangeli to Trypanosoma cruzi strains of high and low virulence.</title>
        <authorList>
            <person name="Bradwell K.R."/>
            <person name="Koparde V.N."/>
            <person name="Matveyev A.V."/>
            <person name="Serrano M.G."/>
            <person name="Alves J.M."/>
            <person name="Parikh H."/>
            <person name="Huang B."/>
            <person name="Lee V."/>
            <person name="Espinosa-Alvarez O."/>
            <person name="Ortiz P.A."/>
            <person name="Costa-Martins A.G."/>
            <person name="Teixeira M.M."/>
            <person name="Buck G.A."/>
        </authorList>
    </citation>
    <scope>NUCLEOTIDE SEQUENCE [LARGE SCALE GENOMIC DNA]</scope>
    <source>
        <strain evidence="19 20">025E</strain>
    </source>
</reference>
<evidence type="ECO:0000256" key="11">
    <source>
        <dbReference type="ARBA" id="ARBA00023136"/>
    </source>
</evidence>
<keyword evidence="4 16" id="KW-0645">Protease</keyword>
<dbReference type="PRINTS" id="PR00782">
    <property type="entry name" value="LSHMANOLYSIN"/>
</dbReference>
<dbReference type="GO" id="GO:0004222">
    <property type="term" value="F:metalloendopeptidase activity"/>
    <property type="evidence" value="ECO:0007669"/>
    <property type="project" value="UniProtKB-UniRule"/>
</dbReference>
<dbReference type="SUPFAM" id="SSF55486">
    <property type="entry name" value="Metalloproteases ('zincins'), catalytic domain"/>
    <property type="match status" value="1"/>
</dbReference>
<dbReference type="PANTHER" id="PTHR10942:SF0">
    <property type="entry name" value="LEISHMANOLYSIN-LIKE PEPTIDASE"/>
    <property type="match status" value="1"/>
</dbReference>
<organism evidence="19 20">
    <name type="scientific">Trypanosoma conorhini</name>
    <dbReference type="NCBI Taxonomy" id="83891"/>
    <lineage>
        <taxon>Eukaryota</taxon>
        <taxon>Discoba</taxon>
        <taxon>Euglenozoa</taxon>
        <taxon>Kinetoplastea</taxon>
        <taxon>Metakinetoplastina</taxon>
        <taxon>Trypanosomatida</taxon>
        <taxon>Trypanosomatidae</taxon>
        <taxon>Trypanosoma</taxon>
    </lineage>
</organism>
<keyword evidence="10 15" id="KW-0482">Metalloprotease</keyword>
<evidence type="ECO:0000313" key="20">
    <source>
        <dbReference type="Proteomes" id="UP000284403"/>
    </source>
</evidence>
<comment type="similarity">
    <text evidence="3 16">Belongs to the peptidase M8 family.</text>
</comment>
<evidence type="ECO:0000313" key="19">
    <source>
        <dbReference type="EMBL" id="RNF26139.1"/>
    </source>
</evidence>
<dbReference type="Gene3D" id="2.30.34.10">
    <property type="entry name" value="Leishmanolysin domain 4"/>
    <property type="match status" value="1"/>
</dbReference>
<comment type="caution">
    <text evidence="19">The sequence shown here is derived from an EMBL/GenBank/DDBJ whole genome shotgun (WGS) entry which is preliminary data.</text>
</comment>
<comment type="cofactor">
    <cofactor evidence="15 16">
        <name>Zn(2+)</name>
        <dbReference type="ChEBI" id="CHEBI:29105"/>
    </cofactor>
    <text evidence="15 16">Binds 1 zinc ion per subunit.</text>
</comment>
<dbReference type="GO" id="GO:0005737">
    <property type="term" value="C:cytoplasm"/>
    <property type="evidence" value="ECO:0007669"/>
    <property type="project" value="TreeGrafter"/>
</dbReference>
<dbReference type="Gene3D" id="2.10.55.10">
    <property type="entry name" value="Leishmanolysin domain 3"/>
    <property type="match status" value="1"/>
</dbReference>
<dbReference type="GeneID" id="40315195"/>
<evidence type="ECO:0000256" key="7">
    <source>
        <dbReference type="ARBA" id="ARBA00022801"/>
    </source>
</evidence>
<dbReference type="RefSeq" id="XP_029231345.1">
    <property type="nucleotide sequence ID" value="XM_029368522.1"/>
</dbReference>
<dbReference type="OrthoDB" id="262619at2759"/>
<dbReference type="EMBL" id="MKKU01000055">
    <property type="protein sequence ID" value="RNF26139.1"/>
    <property type="molecule type" value="Genomic_DNA"/>
</dbReference>
<feature type="compositionally biased region" description="Basic residues" evidence="17">
    <location>
        <begin position="385"/>
        <end position="422"/>
    </location>
</feature>
<evidence type="ECO:0000256" key="12">
    <source>
        <dbReference type="ARBA" id="ARBA00023145"/>
    </source>
</evidence>
<evidence type="ECO:0000256" key="18">
    <source>
        <dbReference type="SAM" id="Phobius"/>
    </source>
</evidence>
<dbReference type="Gene3D" id="3.10.170.20">
    <property type="match status" value="1"/>
</dbReference>
<keyword evidence="6" id="KW-0732">Signal</keyword>
<dbReference type="GO" id="GO:0006508">
    <property type="term" value="P:proteolysis"/>
    <property type="evidence" value="ECO:0007669"/>
    <property type="project" value="UniProtKB-KW"/>
</dbReference>
<evidence type="ECO:0000256" key="2">
    <source>
        <dbReference type="ARBA" id="ARBA00004370"/>
    </source>
</evidence>
<dbReference type="GO" id="GO:0016020">
    <property type="term" value="C:membrane"/>
    <property type="evidence" value="ECO:0007669"/>
    <property type="project" value="UniProtKB-SubCell"/>
</dbReference>